<dbReference type="InterPro" id="IPR003959">
    <property type="entry name" value="ATPase_AAA_core"/>
</dbReference>
<dbReference type="AlphaFoldDB" id="A0A6C0IKJ7"/>
<dbReference type="GO" id="GO:0003689">
    <property type="term" value="F:DNA clamp loader activity"/>
    <property type="evidence" value="ECO:0007669"/>
    <property type="project" value="TreeGrafter"/>
</dbReference>
<proteinExistence type="predicted"/>
<dbReference type="GO" id="GO:0006281">
    <property type="term" value="P:DNA repair"/>
    <property type="evidence" value="ECO:0007669"/>
    <property type="project" value="TreeGrafter"/>
</dbReference>
<dbReference type="GO" id="GO:0006261">
    <property type="term" value="P:DNA-templated DNA replication"/>
    <property type="evidence" value="ECO:0007669"/>
    <property type="project" value="TreeGrafter"/>
</dbReference>
<evidence type="ECO:0000313" key="6">
    <source>
        <dbReference type="EMBL" id="QHT93502.1"/>
    </source>
</evidence>
<accession>A0A6C0IKJ7</accession>
<dbReference type="PANTHER" id="PTHR11669:SF20">
    <property type="entry name" value="REPLICATION FACTOR C SUBUNIT 4"/>
    <property type="match status" value="1"/>
</dbReference>
<protein>
    <submittedName>
        <fullName evidence="6">Uncharacterized protein</fullName>
    </submittedName>
</protein>
<dbReference type="GO" id="GO:0005524">
    <property type="term" value="F:ATP binding"/>
    <property type="evidence" value="ECO:0007669"/>
    <property type="project" value="UniProtKB-KW"/>
</dbReference>
<evidence type="ECO:0000259" key="4">
    <source>
        <dbReference type="Pfam" id="PF00004"/>
    </source>
</evidence>
<dbReference type="GO" id="GO:0016887">
    <property type="term" value="F:ATP hydrolysis activity"/>
    <property type="evidence" value="ECO:0007669"/>
    <property type="project" value="InterPro"/>
</dbReference>
<dbReference type="InterPro" id="IPR008921">
    <property type="entry name" value="DNA_pol3_clamp-load_cplx_C"/>
</dbReference>
<dbReference type="InterPro" id="IPR013748">
    <property type="entry name" value="Rep_factorC_C"/>
</dbReference>
<dbReference type="Pfam" id="PF00004">
    <property type="entry name" value="AAA"/>
    <property type="match status" value="1"/>
</dbReference>
<dbReference type="SUPFAM" id="SSF48019">
    <property type="entry name" value="post-AAA+ oligomerization domain-like"/>
    <property type="match status" value="1"/>
</dbReference>
<dbReference type="Gene3D" id="1.20.272.10">
    <property type="match status" value="1"/>
</dbReference>
<dbReference type="GO" id="GO:0003677">
    <property type="term" value="F:DNA binding"/>
    <property type="evidence" value="ECO:0007669"/>
    <property type="project" value="InterPro"/>
</dbReference>
<keyword evidence="2" id="KW-0547">Nucleotide-binding</keyword>
<dbReference type="InterPro" id="IPR050238">
    <property type="entry name" value="DNA_Rep/Repair_Clamp_Loader"/>
</dbReference>
<dbReference type="EMBL" id="MN740208">
    <property type="protein sequence ID" value="QHT93502.1"/>
    <property type="molecule type" value="Genomic_DNA"/>
</dbReference>
<dbReference type="GO" id="GO:0005663">
    <property type="term" value="C:DNA replication factor C complex"/>
    <property type="evidence" value="ECO:0007669"/>
    <property type="project" value="TreeGrafter"/>
</dbReference>
<keyword evidence="3" id="KW-0067">ATP-binding</keyword>
<dbReference type="Pfam" id="PF08542">
    <property type="entry name" value="Rep_fac_C"/>
    <property type="match status" value="1"/>
</dbReference>
<feature type="domain" description="Replication factor C C-terminal" evidence="5">
    <location>
        <begin position="236"/>
        <end position="288"/>
    </location>
</feature>
<dbReference type="Gene3D" id="1.10.8.60">
    <property type="match status" value="1"/>
</dbReference>
<evidence type="ECO:0000256" key="3">
    <source>
        <dbReference type="ARBA" id="ARBA00022840"/>
    </source>
</evidence>
<dbReference type="SUPFAM" id="SSF52540">
    <property type="entry name" value="P-loop containing nucleoside triphosphate hydrolases"/>
    <property type="match status" value="1"/>
</dbReference>
<dbReference type="InterPro" id="IPR027417">
    <property type="entry name" value="P-loop_NTPase"/>
</dbReference>
<dbReference type="Gene3D" id="3.40.50.300">
    <property type="entry name" value="P-loop containing nucleotide triphosphate hydrolases"/>
    <property type="match status" value="1"/>
</dbReference>
<reference evidence="6" key="1">
    <citation type="journal article" date="2020" name="Nature">
        <title>Giant virus diversity and host interactions through global metagenomics.</title>
        <authorList>
            <person name="Schulz F."/>
            <person name="Roux S."/>
            <person name="Paez-Espino D."/>
            <person name="Jungbluth S."/>
            <person name="Walsh D.A."/>
            <person name="Denef V.J."/>
            <person name="McMahon K.D."/>
            <person name="Konstantinidis K.T."/>
            <person name="Eloe-Fadrosh E.A."/>
            <person name="Kyrpides N.C."/>
            <person name="Woyke T."/>
        </authorList>
    </citation>
    <scope>NUCLEOTIDE SEQUENCE</scope>
    <source>
        <strain evidence="6">GVMAG-M-3300024252-29</strain>
    </source>
</reference>
<keyword evidence="1" id="KW-0235">DNA replication</keyword>
<evidence type="ECO:0000259" key="5">
    <source>
        <dbReference type="Pfam" id="PF08542"/>
    </source>
</evidence>
<organism evidence="6">
    <name type="scientific">viral metagenome</name>
    <dbReference type="NCBI Taxonomy" id="1070528"/>
    <lineage>
        <taxon>unclassified sequences</taxon>
        <taxon>metagenomes</taxon>
        <taxon>organismal metagenomes</taxon>
    </lineage>
</organism>
<sequence>MNNTLFIDKYTPKILNKFYLPTDIRNSLNVLIQSDCLNTLLVGGMGTGKTSILHSIVKEYYSGIEEKIYMQNVLYINNLHEQGINYYRSEVKTFCQTHSFVKGKKKIIMIDDIDEINEQSQQVFRNCIDKYSHNVCFLSTCTNGQKVIESIQSRLTIIKLPIIDPTIMYQVLEEIIQTENIIIDNRAKDFIVSISNNTIKNVINYLEKCKLLNKDITYDIALSICSDIDLYTFEQYTEYIKSGNLKHAINIIYKIVNEGYSVMDILDNYFMFIKTTDKLTETDKYKIIPFICKYITAFHEIHENDIELPLFTNNIMKVLQ</sequence>
<evidence type="ECO:0000256" key="2">
    <source>
        <dbReference type="ARBA" id="ARBA00022741"/>
    </source>
</evidence>
<dbReference type="GO" id="GO:0005634">
    <property type="term" value="C:nucleus"/>
    <property type="evidence" value="ECO:0007669"/>
    <property type="project" value="TreeGrafter"/>
</dbReference>
<dbReference type="PANTHER" id="PTHR11669">
    <property type="entry name" value="REPLICATION FACTOR C / DNA POLYMERASE III GAMMA-TAU SUBUNIT"/>
    <property type="match status" value="1"/>
</dbReference>
<feature type="domain" description="ATPase AAA-type core" evidence="4">
    <location>
        <begin position="40"/>
        <end position="157"/>
    </location>
</feature>
<evidence type="ECO:0000256" key="1">
    <source>
        <dbReference type="ARBA" id="ARBA00022705"/>
    </source>
</evidence>
<name>A0A6C0IKJ7_9ZZZZ</name>